<feature type="region of interest" description="Disordered" evidence="1">
    <location>
        <begin position="58"/>
        <end position="83"/>
    </location>
</feature>
<protein>
    <submittedName>
        <fullName evidence="2">Uncharacterized protein</fullName>
    </submittedName>
</protein>
<dbReference type="OrthoDB" id="10056939at2759"/>
<organism evidence="2 3">
    <name type="scientific">Vanilla planifolia</name>
    <name type="common">Vanilla</name>
    <dbReference type="NCBI Taxonomy" id="51239"/>
    <lineage>
        <taxon>Eukaryota</taxon>
        <taxon>Viridiplantae</taxon>
        <taxon>Streptophyta</taxon>
        <taxon>Embryophyta</taxon>
        <taxon>Tracheophyta</taxon>
        <taxon>Spermatophyta</taxon>
        <taxon>Magnoliopsida</taxon>
        <taxon>Liliopsida</taxon>
        <taxon>Asparagales</taxon>
        <taxon>Orchidaceae</taxon>
        <taxon>Vanilloideae</taxon>
        <taxon>Vanilleae</taxon>
        <taxon>Vanilla</taxon>
    </lineage>
</organism>
<gene>
    <name evidence="2" type="ORF">HPP92_014100</name>
</gene>
<reference evidence="2 3" key="1">
    <citation type="journal article" date="2020" name="Nat. Food">
        <title>A phased Vanilla planifolia genome enables genetic improvement of flavour and production.</title>
        <authorList>
            <person name="Hasing T."/>
            <person name="Tang H."/>
            <person name="Brym M."/>
            <person name="Khazi F."/>
            <person name="Huang T."/>
            <person name="Chambers A.H."/>
        </authorList>
    </citation>
    <scope>NUCLEOTIDE SEQUENCE [LARGE SCALE GENOMIC DNA]</scope>
    <source>
        <tissue evidence="2">Leaf</tissue>
    </source>
</reference>
<dbReference type="Proteomes" id="UP000636800">
    <property type="component" value="Chromosome 6"/>
</dbReference>
<evidence type="ECO:0000256" key="1">
    <source>
        <dbReference type="SAM" id="MobiDB-lite"/>
    </source>
</evidence>
<feature type="region of interest" description="Disordered" evidence="1">
    <location>
        <begin position="1"/>
        <end position="41"/>
    </location>
</feature>
<dbReference type="EMBL" id="JADCNL010000006">
    <property type="protein sequence ID" value="KAG0477259.1"/>
    <property type="molecule type" value="Genomic_DNA"/>
</dbReference>
<comment type="caution">
    <text evidence="2">The sequence shown here is derived from an EMBL/GenBank/DDBJ whole genome shotgun (WGS) entry which is preliminary data.</text>
</comment>
<sequence>MRLLELVSCGRPEATEEPSEPSFLPSTTDKRGQRRRSLGSTRAWRPSLGAIVEDTVLSVPSADSPHPPAKERKYRVMSAGRRTAPARLTAKKKCFSTGFEKRTTQRSWSWVIRLLDCS</sequence>
<evidence type="ECO:0000313" key="3">
    <source>
        <dbReference type="Proteomes" id="UP000636800"/>
    </source>
</evidence>
<name>A0A835QRA0_VANPL</name>
<accession>A0A835QRA0</accession>
<proteinExistence type="predicted"/>
<dbReference type="AlphaFoldDB" id="A0A835QRA0"/>
<keyword evidence="3" id="KW-1185">Reference proteome</keyword>
<evidence type="ECO:0000313" key="2">
    <source>
        <dbReference type="EMBL" id="KAG0477259.1"/>
    </source>
</evidence>